<accession>A0A9P8P914</accession>
<keyword evidence="5" id="KW-0811">Translocation</keyword>
<dbReference type="GO" id="GO:0006406">
    <property type="term" value="P:mRNA export from nucleus"/>
    <property type="evidence" value="ECO:0007669"/>
    <property type="project" value="TreeGrafter"/>
</dbReference>
<dbReference type="InterPro" id="IPR037700">
    <property type="entry name" value="NUP88/NUP82"/>
</dbReference>
<keyword evidence="3" id="KW-0509">mRNA transport</keyword>
<protein>
    <submittedName>
        <fullName evidence="8">Uncharacterized protein</fullName>
    </submittedName>
</protein>
<keyword evidence="6" id="KW-0906">Nuclear pore complex</keyword>
<dbReference type="GO" id="GO:0017056">
    <property type="term" value="F:structural constituent of nuclear pore"/>
    <property type="evidence" value="ECO:0007669"/>
    <property type="project" value="InterPro"/>
</dbReference>
<proteinExistence type="predicted"/>
<sequence length="690" mass="76730">MSVLFDQIKRQQLPLASSVNYLSYSRLVGNEVVIIENRRIKIVNLVSGTFYLDNTLDFDPTGLCGNANDDLLCLYDNKKCCVVALNSPGSQIVHTAVYSLQLKLQHKESVLQVIFNRVSKLAAELVVLTTESIHNYDINSSLTSPTHMYLLRSSSPFGNSGTVDVIDPVSIAFGSAKDTLNPCGDLTLSILTSDLSIYKIYPYLPANVSVSQEWMDALFDYATMKYNSSKEKEQEVVLMLKFVMLLSQTNGSFSSQSSVLPANLSRGRLSGPLSIQPFPDELYEQDALKLIPLENNLFAVLLNKALVVLFDQQDQPMAFENQNPVQSTGVARVVDCLLFGSKELVTGFVHPSVPSSLVLTTSVPEIVHVDFSSWWSVLQQSLESNDFSGLASLINSPLPTKVDKLGTFTLPAFRLPTLSAVPLATNEHKVTLIWNSIHSYAVANTRVYGLFDEDVEMDGQSLEPEPLMDEHQYTSPDLSRQLRATKNTLLRIQKELYNISSNQSLQPQIKDMNQLYKSSELVNTGLVSVFRTLATTSQKLELMRREFKVQIATLGELELNKTERLAAHDSSKRKLEALSAKQSELDTKVGKLLSTMETIYSQTTNSANAPLTRKETAFAKQLQRMNELVADKEQDLKAVQTYVDGLKDTESVPGTPLAGYEKELARMKHKLDLRTDLIQSVAGELKSMKI</sequence>
<evidence type="ECO:0000256" key="5">
    <source>
        <dbReference type="ARBA" id="ARBA00023010"/>
    </source>
</evidence>
<reference evidence="8" key="2">
    <citation type="submission" date="2021-01" db="EMBL/GenBank/DDBJ databases">
        <authorList>
            <person name="Schikora-Tamarit M.A."/>
        </authorList>
    </citation>
    <scope>NUCLEOTIDE SEQUENCE</scope>
    <source>
        <strain evidence="8">CBS6075</strain>
    </source>
</reference>
<keyword evidence="7" id="KW-0539">Nucleus</keyword>
<evidence type="ECO:0000256" key="4">
    <source>
        <dbReference type="ARBA" id="ARBA00022927"/>
    </source>
</evidence>
<keyword evidence="9" id="KW-1185">Reference proteome</keyword>
<dbReference type="EMBL" id="JAEUBE010000199">
    <property type="protein sequence ID" value="KAH3666899.1"/>
    <property type="molecule type" value="Genomic_DNA"/>
</dbReference>
<evidence type="ECO:0000313" key="8">
    <source>
        <dbReference type="EMBL" id="KAH3666899.1"/>
    </source>
</evidence>
<evidence type="ECO:0000313" key="9">
    <source>
        <dbReference type="Proteomes" id="UP000769157"/>
    </source>
</evidence>
<evidence type="ECO:0000256" key="2">
    <source>
        <dbReference type="ARBA" id="ARBA00022448"/>
    </source>
</evidence>
<dbReference type="Proteomes" id="UP000769157">
    <property type="component" value="Unassembled WGS sequence"/>
</dbReference>
<dbReference type="GO" id="GO:0000055">
    <property type="term" value="P:ribosomal large subunit export from nucleus"/>
    <property type="evidence" value="ECO:0007669"/>
    <property type="project" value="InterPro"/>
</dbReference>
<evidence type="ECO:0000256" key="7">
    <source>
        <dbReference type="ARBA" id="ARBA00023242"/>
    </source>
</evidence>
<reference evidence="8" key="1">
    <citation type="journal article" date="2021" name="Open Biol.">
        <title>Shared evolutionary footprints suggest mitochondrial oxidative damage underlies multiple complex I losses in fungi.</title>
        <authorList>
            <person name="Schikora-Tamarit M.A."/>
            <person name="Marcet-Houben M."/>
            <person name="Nosek J."/>
            <person name="Gabaldon T."/>
        </authorList>
    </citation>
    <scope>NUCLEOTIDE SEQUENCE</scope>
    <source>
        <strain evidence="8">CBS6075</strain>
    </source>
</reference>
<dbReference type="PANTHER" id="PTHR13257">
    <property type="entry name" value="NUCLEOPORIN NUP84-RELATED"/>
    <property type="match status" value="1"/>
</dbReference>
<dbReference type="GO" id="GO:0000056">
    <property type="term" value="P:ribosomal small subunit export from nucleus"/>
    <property type="evidence" value="ECO:0007669"/>
    <property type="project" value="InterPro"/>
</dbReference>
<dbReference type="GO" id="GO:0005643">
    <property type="term" value="C:nuclear pore"/>
    <property type="evidence" value="ECO:0007669"/>
    <property type="project" value="UniProtKB-SubCell"/>
</dbReference>
<evidence type="ECO:0000256" key="1">
    <source>
        <dbReference type="ARBA" id="ARBA00004567"/>
    </source>
</evidence>
<keyword evidence="4" id="KW-0653">Protein transport</keyword>
<dbReference type="GeneID" id="70235316"/>
<dbReference type="AlphaFoldDB" id="A0A9P8P914"/>
<keyword evidence="2" id="KW-0813">Transport</keyword>
<dbReference type="GO" id="GO:0006606">
    <property type="term" value="P:protein import into nucleus"/>
    <property type="evidence" value="ECO:0007669"/>
    <property type="project" value="TreeGrafter"/>
</dbReference>
<comment type="subcellular location">
    <subcellularLocation>
        <location evidence="1">Nucleus</location>
        <location evidence="1">Nuclear pore complex</location>
    </subcellularLocation>
</comment>
<organism evidence="8 9">
    <name type="scientific">Ogataea philodendri</name>
    <dbReference type="NCBI Taxonomy" id="1378263"/>
    <lineage>
        <taxon>Eukaryota</taxon>
        <taxon>Fungi</taxon>
        <taxon>Dikarya</taxon>
        <taxon>Ascomycota</taxon>
        <taxon>Saccharomycotina</taxon>
        <taxon>Pichiomycetes</taxon>
        <taxon>Pichiales</taxon>
        <taxon>Pichiaceae</taxon>
        <taxon>Ogataea</taxon>
    </lineage>
</organism>
<evidence type="ECO:0000256" key="3">
    <source>
        <dbReference type="ARBA" id="ARBA00022816"/>
    </source>
</evidence>
<name>A0A9P8P914_9ASCO</name>
<evidence type="ECO:0000256" key="6">
    <source>
        <dbReference type="ARBA" id="ARBA00023132"/>
    </source>
</evidence>
<gene>
    <name evidence="8" type="ORF">OGAPHI_003349</name>
</gene>
<dbReference type="RefSeq" id="XP_046061855.1">
    <property type="nucleotide sequence ID" value="XM_046204316.1"/>
</dbReference>
<dbReference type="PANTHER" id="PTHR13257:SF0">
    <property type="entry name" value="NUCLEAR PORE COMPLEX PROTEIN NUP88"/>
    <property type="match status" value="1"/>
</dbReference>
<comment type="caution">
    <text evidence="8">The sequence shown here is derived from an EMBL/GenBank/DDBJ whole genome shotgun (WGS) entry which is preliminary data.</text>
</comment>
<dbReference type="OrthoDB" id="341482at2759"/>